<keyword evidence="2" id="KW-1185">Reference proteome</keyword>
<dbReference type="EMBL" id="MU155093">
    <property type="protein sequence ID" value="KAF9486618.1"/>
    <property type="molecule type" value="Genomic_DNA"/>
</dbReference>
<name>A0A9P5ZEI7_PLEER</name>
<dbReference type="Proteomes" id="UP000807025">
    <property type="component" value="Unassembled WGS sequence"/>
</dbReference>
<sequence length="107" mass="11492">MAPISQSCALSFLRSTASLHRPPALIRRSPTLVDGSTFQNLIFELPATPSIRCHSPSFANYLGLSQMAPLSQSCALSFPRSTASLHHPPASCYCSPNTVPITDSSQF</sequence>
<reference evidence="1" key="1">
    <citation type="submission" date="2020-11" db="EMBL/GenBank/DDBJ databases">
        <authorList>
            <consortium name="DOE Joint Genome Institute"/>
            <person name="Ahrendt S."/>
            <person name="Riley R."/>
            <person name="Andreopoulos W."/>
            <person name="Labutti K."/>
            <person name="Pangilinan J."/>
            <person name="Ruiz-Duenas F.J."/>
            <person name="Barrasa J.M."/>
            <person name="Sanchez-Garcia M."/>
            <person name="Camarero S."/>
            <person name="Miyauchi S."/>
            <person name="Serrano A."/>
            <person name="Linde D."/>
            <person name="Babiker R."/>
            <person name="Drula E."/>
            <person name="Ayuso-Fernandez I."/>
            <person name="Pacheco R."/>
            <person name="Padilla G."/>
            <person name="Ferreira P."/>
            <person name="Barriuso J."/>
            <person name="Kellner H."/>
            <person name="Castanera R."/>
            <person name="Alfaro M."/>
            <person name="Ramirez L."/>
            <person name="Pisabarro A.G."/>
            <person name="Kuo A."/>
            <person name="Tritt A."/>
            <person name="Lipzen A."/>
            <person name="He G."/>
            <person name="Yan M."/>
            <person name="Ng V."/>
            <person name="Cullen D."/>
            <person name="Martin F."/>
            <person name="Rosso M.-N."/>
            <person name="Henrissat B."/>
            <person name="Hibbett D."/>
            <person name="Martinez A.T."/>
            <person name="Grigoriev I.V."/>
        </authorList>
    </citation>
    <scope>NUCLEOTIDE SEQUENCE</scope>
    <source>
        <strain evidence="1">ATCC 90797</strain>
    </source>
</reference>
<evidence type="ECO:0000313" key="2">
    <source>
        <dbReference type="Proteomes" id="UP000807025"/>
    </source>
</evidence>
<dbReference type="AlphaFoldDB" id="A0A9P5ZEI7"/>
<organism evidence="1 2">
    <name type="scientific">Pleurotus eryngii</name>
    <name type="common">Boletus of the steppes</name>
    <dbReference type="NCBI Taxonomy" id="5323"/>
    <lineage>
        <taxon>Eukaryota</taxon>
        <taxon>Fungi</taxon>
        <taxon>Dikarya</taxon>
        <taxon>Basidiomycota</taxon>
        <taxon>Agaricomycotina</taxon>
        <taxon>Agaricomycetes</taxon>
        <taxon>Agaricomycetidae</taxon>
        <taxon>Agaricales</taxon>
        <taxon>Pleurotineae</taxon>
        <taxon>Pleurotaceae</taxon>
        <taxon>Pleurotus</taxon>
    </lineage>
</organism>
<evidence type="ECO:0000313" key="1">
    <source>
        <dbReference type="EMBL" id="KAF9486618.1"/>
    </source>
</evidence>
<gene>
    <name evidence="1" type="ORF">BDN71DRAFT_1459211</name>
</gene>
<protein>
    <submittedName>
        <fullName evidence="1">Uncharacterized protein</fullName>
    </submittedName>
</protein>
<accession>A0A9P5ZEI7</accession>
<comment type="caution">
    <text evidence="1">The sequence shown here is derived from an EMBL/GenBank/DDBJ whole genome shotgun (WGS) entry which is preliminary data.</text>
</comment>
<proteinExistence type="predicted"/>